<evidence type="ECO:0000313" key="1">
    <source>
        <dbReference type="EMBL" id="RXG29016.1"/>
    </source>
</evidence>
<organism evidence="1 2">
    <name type="scientific">Leeuwenhoekiella marinoflava</name>
    <dbReference type="NCBI Taxonomy" id="988"/>
    <lineage>
        <taxon>Bacteria</taxon>
        <taxon>Pseudomonadati</taxon>
        <taxon>Bacteroidota</taxon>
        <taxon>Flavobacteriia</taxon>
        <taxon>Flavobacteriales</taxon>
        <taxon>Flavobacteriaceae</taxon>
        <taxon>Leeuwenhoekiella</taxon>
    </lineage>
</organism>
<dbReference type="AlphaFoldDB" id="A0A4Q0PL25"/>
<proteinExistence type="predicted"/>
<reference evidence="1 2" key="1">
    <citation type="submission" date="2018-07" db="EMBL/GenBank/DDBJ databases">
        <title>Leeuwenhoekiella genomics.</title>
        <authorList>
            <person name="Tahon G."/>
            <person name="Willems A."/>
        </authorList>
    </citation>
    <scope>NUCLEOTIDE SEQUENCE [LARGE SCALE GENOMIC DNA]</scope>
    <source>
        <strain evidence="1 2">LMG 1345</strain>
    </source>
</reference>
<sequence length="42" mass="4885">MVMAESTVLEDIDNGKIDRQSRYFEDKIFDRLVIVSITENGH</sequence>
<accession>A0A4Q0PL25</accession>
<protein>
    <submittedName>
        <fullName evidence="1">Uncharacterized protein</fullName>
    </submittedName>
</protein>
<dbReference type="Proteomes" id="UP000290608">
    <property type="component" value="Unassembled WGS sequence"/>
</dbReference>
<dbReference type="STRING" id="1122159.SAMN02745246_02541"/>
<dbReference type="EMBL" id="QOVL01000010">
    <property type="protein sequence ID" value="RXG29016.1"/>
    <property type="molecule type" value="Genomic_DNA"/>
</dbReference>
<gene>
    <name evidence="1" type="ORF">DSL99_2251</name>
</gene>
<evidence type="ECO:0000313" key="2">
    <source>
        <dbReference type="Proteomes" id="UP000290608"/>
    </source>
</evidence>
<comment type="caution">
    <text evidence="1">The sequence shown here is derived from an EMBL/GenBank/DDBJ whole genome shotgun (WGS) entry which is preliminary data.</text>
</comment>
<name>A0A4Q0PL25_9FLAO</name>